<name>A0A173WXA2_BIFAD</name>
<dbReference type="EMBL" id="JANFYM010000005">
    <property type="protein sequence ID" value="MCQ4793032.1"/>
    <property type="molecule type" value="Genomic_DNA"/>
</dbReference>
<reference evidence="2" key="2">
    <citation type="submission" date="2022-06" db="EMBL/GenBank/DDBJ databases">
        <title>Isolation of gut microbiota from human fecal samples.</title>
        <authorList>
            <person name="Pamer E.G."/>
            <person name="Barat B."/>
            <person name="Waligurski E."/>
            <person name="Medina S."/>
            <person name="Paddock L."/>
            <person name="Mostad J."/>
        </authorList>
    </citation>
    <scope>NUCLEOTIDE SEQUENCE</scope>
    <source>
        <strain evidence="2">SL.1.01</strain>
    </source>
</reference>
<dbReference type="Proteomes" id="UP001206013">
    <property type="component" value="Unassembled WGS sequence"/>
</dbReference>
<proteinExistence type="predicted"/>
<organism evidence="1 3">
    <name type="scientific">Bifidobacterium adolescentis</name>
    <dbReference type="NCBI Taxonomy" id="1680"/>
    <lineage>
        <taxon>Bacteria</taxon>
        <taxon>Bacillati</taxon>
        <taxon>Actinomycetota</taxon>
        <taxon>Actinomycetes</taxon>
        <taxon>Bifidobacteriales</taxon>
        <taxon>Bifidobacteriaceae</taxon>
        <taxon>Bifidobacterium</taxon>
    </lineage>
</organism>
<dbReference type="AlphaFoldDB" id="A0A173WXA2"/>
<evidence type="ECO:0000313" key="3">
    <source>
        <dbReference type="Proteomes" id="UP000095647"/>
    </source>
</evidence>
<protein>
    <submittedName>
        <fullName evidence="1">Arylsulfate sulfotransferase</fullName>
    </submittedName>
</protein>
<keyword evidence="1" id="KW-0808">Transferase</keyword>
<reference evidence="1 3" key="1">
    <citation type="submission" date="2015-09" db="EMBL/GenBank/DDBJ databases">
        <authorList>
            <consortium name="Pathogen Informatics"/>
        </authorList>
    </citation>
    <scope>NUCLEOTIDE SEQUENCE [LARGE SCALE GENOMIC DNA]</scope>
    <source>
        <strain evidence="1 3">2789STDY5608824</strain>
    </source>
</reference>
<accession>A0A173WXA2</accession>
<gene>
    <name evidence="1" type="ORF">ERS852382_00392</name>
    <name evidence="2" type="ORF">NE692_06110</name>
</gene>
<dbReference type="Proteomes" id="UP000095647">
    <property type="component" value="Unassembled WGS sequence"/>
</dbReference>
<dbReference type="RefSeq" id="WP_055054809.1">
    <property type="nucleotide sequence ID" value="NZ_CACRSR010000010.1"/>
</dbReference>
<sequence>MIVIIVALSYVPGVADHETAFAATQPSSGRTSDAKGDIVLLTTELGRDDNAVQDQVVKLDAETSSVTRLLDFGSLFADYKASATHAGTDDSDELPVNLRAVAPAVRYNRRYGFLRFAVRR</sequence>
<dbReference type="GO" id="GO:0016740">
    <property type="term" value="F:transferase activity"/>
    <property type="evidence" value="ECO:0007669"/>
    <property type="project" value="UniProtKB-KW"/>
</dbReference>
<evidence type="ECO:0000313" key="2">
    <source>
        <dbReference type="EMBL" id="MCQ4793032.1"/>
    </source>
</evidence>
<dbReference type="EMBL" id="CYYI01000001">
    <property type="protein sequence ID" value="CUN43177.1"/>
    <property type="molecule type" value="Genomic_DNA"/>
</dbReference>
<evidence type="ECO:0000313" key="1">
    <source>
        <dbReference type="EMBL" id="CUN43177.1"/>
    </source>
</evidence>